<dbReference type="RefSeq" id="WP_341416139.1">
    <property type="nucleotide sequence ID" value="NZ_JBBPCC010000008.1"/>
</dbReference>
<organism evidence="4 5">
    <name type="scientific">Paenibacillus filicis</name>
    <dbReference type="NCBI Taxonomy" id="669464"/>
    <lineage>
        <taxon>Bacteria</taxon>
        <taxon>Bacillati</taxon>
        <taxon>Bacillota</taxon>
        <taxon>Bacilli</taxon>
        <taxon>Bacillales</taxon>
        <taxon>Paenibacillaceae</taxon>
        <taxon>Paenibacillus</taxon>
    </lineage>
</organism>
<protein>
    <submittedName>
        <fullName evidence="4">N-acetylmuramoyl-L-alanine amidase</fullName>
        <ecNumber evidence="4">3.5.1.28</ecNumber>
    </submittedName>
</protein>
<dbReference type="GO" id="GO:0008745">
    <property type="term" value="F:N-acetylmuramoyl-L-alanine amidase activity"/>
    <property type="evidence" value="ECO:0007669"/>
    <property type="project" value="UniProtKB-EC"/>
</dbReference>
<accession>A0ABU9DJJ6</accession>
<dbReference type="SUPFAM" id="SSF53187">
    <property type="entry name" value="Zn-dependent exopeptidases"/>
    <property type="match status" value="1"/>
</dbReference>
<evidence type="ECO:0000313" key="5">
    <source>
        <dbReference type="Proteomes" id="UP001469365"/>
    </source>
</evidence>
<dbReference type="SMART" id="SM00646">
    <property type="entry name" value="Ami_3"/>
    <property type="match status" value="1"/>
</dbReference>
<dbReference type="Gene3D" id="3.40.630.40">
    <property type="entry name" value="Zn-dependent exopeptidases"/>
    <property type="match status" value="1"/>
</dbReference>
<dbReference type="Pfam" id="PF01520">
    <property type="entry name" value="Amidase_3"/>
    <property type="match status" value="1"/>
</dbReference>
<dbReference type="Proteomes" id="UP001469365">
    <property type="component" value="Unassembled WGS sequence"/>
</dbReference>
<gene>
    <name evidence="4" type="ORF">WMW72_14140</name>
</gene>
<evidence type="ECO:0000256" key="1">
    <source>
        <dbReference type="ARBA" id="ARBA00022801"/>
    </source>
</evidence>
<dbReference type="InterPro" id="IPR002508">
    <property type="entry name" value="MurNAc-LAA_cat"/>
</dbReference>
<dbReference type="EC" id="3.5.1.28" evidence="4"/>
<evidence type="ECO:0000256" key="2">
    <source>
        <dbReference type="SAM" id="SignalP"/>
    </source>
</evidence>
<feature type="chain" id="PRO_5045177129" evidence="2">
    <location>
        <begin position="31"/>
        <end position="368"/>
    </location>
</feature>
<reference evidence="4 5" key="1">
    <citation type="submission" date="2024-04" db="EMBL/GenBank/DDBJ databases">
        <title>draft genome sequnece of Paenibacillus filicis.</title>
        <authorList>
            <person name="Kim D.-U."/>
        </authorList>
    </citation>
    <scope>NUCLEOTIDE SEQUENCE [LARGE SCALE GENOMIC DNA]</scope>
    <source>
        <strain evidence="4 5">KACC14197</strain>
    </source>
</reference>
<keyword evidence="5" id="KW-1185">Reference proteome</keyword>
<dbReference type="PANTHER" id="PTHR30404:SF0">
    <property type="entry name" value="N-ACETYLMURAMOYL-L-ALANINE AMIDASE AMIC"/>
    <property type="match status" value="1"/>
</dbReference>
<proteinExistence type="predicted"/>
<evidence type="ECO:0000259" key="3">
    <source>
        <dbReference type="SMART" id="SM00646"/>
    </source>
</evidence>
<keyword evidence="1 4" id="KW-0378">Hydrolase</keyword>
<dbReference type="PANTHER" id="PTHR30404">
    <property type="entry name" value="N-ACETYLMURAMOYL-L-ALANINE AMIDASE"/>
    <property type="match status" value="1"/>
</dbReference>
<dbReference type="EMBL" id="JBBPCC010000008">
    <property type="protein sequence ID" value="MEK8129040.1"/>
    <property type="molecule type" value="Genomic_DNA"/>
</dbReference>
<dbReference type="InterPro" id="IPR050695">
    <property type="entry name" value="N-acetylmuramoyl_amidase_3"/>
</dbReference>
<feature type="signal peptide" evidence="2">
    <location>
        <begin position="1"/>
        <end position="30"/>
    </location>
</feature>
<comment type="caution">
    <text evidence="4">The sequence shown here is derived from an EMBL/GenBank/DDBJ whole genome shotgun (WGS) entry which is preliminary data.</text>
</comment>
<name>A0ABU9DJJ6_9BACL</name>
<evidence type="ECO:0000313" key="4">
    <source>
        <dbReference type="EMBL" id="MEK8129040.1"/>
    </source>
</evidence>
<feature type="domain" description="MurNAc-LAA" evidence="3">
    <location>
        <begin position="118"/>
        <end position="236"/>
    </location>
</feature>
<dbReference type="CDD" id="cd02696">
    <property type="entry name" value="MurNAc-LAA"/>
    <property type="match status" value="1"/>
</dbReference>
<sequence>MVLVTRSMTGLLVAGCVLVCGFLLPAPVSAKTQGEQLICLDPGHQLYGNNALEPVAPGSGEKKAKVSSGTRGVVTKKPEYVLTLEASKLLKDKLELLGYRVVMTRESHEVDMSNVGRAQLCNDVQADLAVRIHADGDSSPKTQGMSLLYPAWTKENQGIFAQSKEAAELILNKAVAATQASSRGVVPRSDLTGFNWSTVPSVLVEMGFMTNPDEDRRLSDAGYLNILTQGIADGINEAMAYPADGPDVQESSRIYLPTGTQLYELSNGKFTRTSLGLSPQILEVAATRGNWGKVSTWVGERWLPLGQALTPVHSVDKQIELQANTPFYRSPLDTQPAGRLSAQKVNIREQWQEWVLIETWLGKMWVRE</sequence>
<keyword evidence="2" id="KW-0732">Signal</keyword>